<dbReference type="GO" id="GO:0004175">
    <property type="term" value="F:endopeptidase activity"/>
    <property type="evidence" value="ECO:0007669"/>
    <property type="project" value="UniProtKB-ARBA"/>
</dbReference>
<feature type="transmembrane region" description="Helical" evidence="1">
    <location>
        <begin position="219"/>
        <end position="240"/>
    </location>
</feature>
<feature type="transmembrane region" description="Helical" evidence="1">
    <location>
        <begin position="21"/>
        <end position="43"/>
    </location>
</feature>
<feature type="transmembrane region" description="Helical" evidence="1">
    <location>
        <begin position="63"/>
        <end position="84"/>
    </location>
</feature>
<evidence type="ECO:0000313" key="3">
    <source>
        <dbReference type="EMBL" id="CAG9606961.1"/>
    </source>
</evidence>
<keyword evidence="4" id="KW-1185">Reference proteome</keyword>
<dbReference type="Proteomes" id="UP000789845">
    <property type="component" value="Unassembled WGS sequence"/>
</dbReference>
<feature type="transmembrane region" description="Helical" evidence="1">
    <location>
        <begin position="91"/>
        <end position="116"/>
    </location>
</feature>
<gene>
    <name evidence="3" type="ORF">NEOCIP111885_00649</name>
</gene>
<feature type="domain" description="CAAX prenyl protease 2/Lysostaphin resistance protein A-like" evidence="2">
    <location>
        <begin position="105"/>
        <end position="197"/>
    </location>
</feature>
<evidence type="ECO:0000256" key="1">
    <source>
        <dbReference type="SAM" id="Phobius"/>
    </source>
</evidence>
<keyword evidence="1" id="KW-0812">Transmembrane</keyword>
<feature type="transmembrane region" description="Helical" evidence="1">
    <location>
        <begin position="136"/>
        <end position="155"/>
    </location>
</feature>
<proteinExistence type="predicted"/>
<evidence type="ECO:0000313" key="4">
    <source>
        <dbReference type="Proteomes" id="UP000789845"/>
    </source>
</evidence>
<dbReference type="AlphaFoldDB" id="A0A9C7L8Q7"/>
<feature type="transmembrane region" description="Helical" evidence="1">
    <location>
        <begin position="167"/>
        <end position="188"/>
    </location>
</feature>
<keyword evidence="1" id="KW-0472">Membrane</keyword>
<sequence>MKIKALLGFIILFATYHTSEIVGNNAIYILCSFIFFFIVAHIVSKLMGEKGLSAFGMYRHKSAFKNLSTGFLLGILFYSGSFIVSVMKGEIYFGGFFSIQQMILPLLGIILITFFSSASEDMLTRGYVFKYLPKKFSPQLLVGISSVIYVLNHIWRIDDGYTQWIMLLLMGLTYAIPFAVTGSLWFTIGCHWGWNTVSLFKSQIGNMSDLRIIDHTTDWTYIFTMVIFLLFVTIYSMSVLKKQTEYERKLTSKKDWKLNL</sequence>
<evidence type="ECO:0000259" key="2">
    <source>
        <dbReference type="Pfam" id="PF02517"/>
    </source>
</evidence>
<comment type="caution">
    <text evidence="3">The sequence shown here is derived from an EMBL/GenBank/DDBJ whole genome shotgun (WGS) entry which is preliminary data.</text>
</comment>
<dbReference type="PANTHER" id="PTHR39430:SF1">
    <property type="entry name" value="PROTEASE"/>
    <property type="match status" value="1"/>
</dbReference>
<dbReference type="GO" id="GO:0080120">
    <property type="term" value="P:CAAX-box protein maturation"/>
    <property type="evidence" value="ECO:0007669"/>
    <property type="project" value="UniProtKB-ARBA"/>
</dbReference>
<dbReference type="Pfam" id="PF02517">
    <property type="entry name" value="Rce1-like"/>
    <property type="match status" value="1"/>
</dbReference>
<dbReference type="RefSeq" id="WP_230495235.1">
    <property type="nucleotide sequence ID" value="NZ_CAKJTG010000003.1"/>
</dbReference>
<dbReference type="InterPro" id="IPR003675">
    <property type="entry name" value="Rce1/LyrA-like_dom"/>
</dbReference>
<dbReference type="EMBL" id="CAKJTG010000003">
    <property type="protein sequence ID" value="CAG9606961.1"/>
    <property type="molecule type" value="Genomic_DNA"/>
</dbReference>
<name>A0A9C7L8Q7_9BACI</name>
<dbReference type="PANTHER" id="PTHR39430">
    <property type="entry name" value="MEMBRANE-ASSOCIATED PROTEASE-RELATED"/>
    <property type="match status" value="1"/>
</dbReference>
<organism evidence="3 4">
    <name type="scientific">Pseudoneobacillus rhizosphaerae</name>
    <dbReference type="NCBI Taxonomy" id="2880968"/>
    <lineage>
        <taxon>Bacteria</taxon>
        <taxon>Bacillati</taxon>
        <taxon>Bacillota</taxon>
        <taxon>Bacilli</taxon>
        <taxon>Bacillales</taxon>
        <taxon>Bacillaceae</taxon>
        <taxon>Pseudoneobacillus</taxon>
    </lineage>
</organism>
<accession>A0A9C7L8Q7</accession>
<protein>
    <recommendedName>
        <fullName evidence="2">CAAX prenyl protease 2/Lysostaphin resistance protein A-like domain-containing protein</fullName>
    </recommendedName>
</protein>
<reference evidence="3" key="1">
    <citation type="submission" date="2021-10" db="EMBL/GenBank/DDBJ databases">
        <authorList>
            <person name="Criscuolo A."/>
        </authorList>
    </citation>
    <scope>NUCLEOTIDE SEQUENCE</scope>
    <source>
        <strain evidence="3">CIP111885</strain>
    </source>
</reference>
<keyword evidence="1" id="KW-1133">Transmembrane helix</keyword>